<protein>
    <submittedName>
        <fullName evidence="6">Glycoside hydrolase family 73 protein</fullName>
    </submittedName>
</protein>
<dbReference type="PANTHER" id="PTHR33308:SF9">
    <property type="entry name" value="PEPTIDOGLYCAN HYDROLASE FLGJ"/>
    <property type="match status" value="1"/>
</dbReference>
<proteinExistence type="inferred from homology"/>
<comment type="similarity">
    <text evidence="1">Belongs to the glycosyl hydrolase 73 family.</text>
</comment>
<evidence type="ECO:0000256" key="4">
    <source>
        <dbReference type="SAM" id="SignalP"/>
    </source>
</evidence>
<dbReference type="PRINTS" id="PR01002">
    <property type="entry name" value="FLGFLGJ"/>
</dbReference>
<evidence type="ECO:0000259" key="5">
    <source>
        <dbReference type="SMART" id="SM00047"/>
    </source>
</evidence>
<feature type="chain" id="PRO_5039718076" evidence="4">
    <location>
        <begin position="27"/>
        <end position="496"/>
    </location>
</feature>
<organism evidence="6 7">
    <name type="scientific">Nicoliella spurrieriana</name>
    <dbReference type="NCBI Taxonomy" id="2925830"/>
    <lineage>
        <taxon>Bacteria</taxon>
        <taxon>Bacillati</taxon>
        <taxon>Bacillota</taxon>
        <taxon>Bacilli</taxon>
        <taxon>Lactobacillales</taxon>
        <taxon>Lactobacillaceae</taxon>
        <taxon>Nicoliella</taxon>
    </lineage>
</organism>
<dbReference type="Gene3D" id="4.10.80.30">
    <property type="entry name" value="DNA polymerase, domain 6"/>
    <property type="match status" value="1"/>
</dbReference>
<evidence type="ECO:0000313" key="6">
    <source>
        <dbReference type="EMBL" id="UQS86950.1"/>
    </source>
</evidence>
<gene>
    <name evidence="6" type="ORF">MOO44_01880</name>
</gene>
<dbReference type="EMBL" id="CP093361">
    <property type="protein sequence ID" value="UQS86950.1"/>
    <property type="molecule type" value="Genomic_DNA"/>
</dbReference>
<dbReference type="SUPFAM" id="SSF53955">
    <property type="entry name" value="Lysozyme-like"/>
    <property type="match status" value="1"/>
</dbReference>
<dbReference type="Proteomes" id="UP000831181">
    <property type="component" value="Chromosome"/>
</dbReference>
<dbReference type="AlphaFoldDB" id="A0A976RSI2"/>
<feature type="domain" description="Mannosyl-glycoprotein endo-beta-N-acetylglucosamidase-like" evidence="5">
    <location>
        <begin position="24"/>
        <end position="184"/>
    </location>
</feature>
<dbReference type="Gene3D" id="1.10.530.10">
    <property type="match status" value="1"/>
</dbReference>
<name>A0A976RSI2_9LACO</name>
<keyword evidence="4" id="KW-0732">Signal</keyword>
<feature type="signal peptide" evidence="4">
    <location>
        <begin position="1"/>
        <end position="26"/>
    </location>
</feature>
<feature type="compositionally biased region" description="Low complexity" evidence="3">
    <location>
        <begin position="195"/>
        <end position="212"/>
    </location>
</feature>
<dbReference type="InterPro" id="IPR002901">
    <property type="entry name" value="MGlyc_endo_b_GlcNAc-like_dom"/>
</dbReference>
<evidence type="ECO:0000256" key="2">
    <source>
        <dbReference type="ARBA" id="ARBA00022801"/>
    </source>
</evidence>
<accession>A0A976RSI2</accession>
<dbReference type="SMART" id="SM00047">
    <property type="entry name" value="LYZ2"/>
    <property type="match status" value="1"/>
</dbReference>
<reference evidence="6" key="1">
    <citation type="journal article" date="2022" name="Int. J. Syst. Evol. Microbiol.">
        <title>Apilactobacillus apisilvae sp. nov., Nicolia spurrieriana gen. nov. sp. nov., Bombilactobacillus folatiphilus sp. nov. and Bombilactobacillus thymidiniphilus sp. nov., four new lactic acid bacterial isolates from stingless bees Tetragonula carbonaria and Austroplebeia australis.</title>
        <authorList>
            <person name="Oliphant S.A."/>
            <person name="Watson-Haigh N.S."/>
            <person name="Sumby K.M."/>
            <person name="Gardner J."/>
            <person name="Groom S."/>
            <person name="Jiranek V."/>
        </authorList>
    </citation>
    <scope>NUCLEOTIDE SEQUENCE</scope>
    <source>
        <strain evidence="6">SGEP1_A5</strain>
    </source>
</reference>
<keyword evidence="2 6" id="KW-0378">Hydrolase</keyword>
<feature type="region of interest" description="Disordered" evidence="3">
    <location>
        <begin position="192"/>
        <end position="214"/>
    </location>
</feature>
<keyword evidence="7" id="KW-1185">Reference proteome</keyword>
<evidence type="ECO:0000313" key="7">
    <source>
        <dbReference type="Proteomes" id="UP000831181"/>
    </source>
</evidence>
<dbReference type="RefSeq" id="WP_260116750.1">
    <property type="nucleotide sequence ID" value="NZ_CP093361.1"/>
</dbReference>
<dbReference type="KEGG" id="lbe:MOO44_01880"/>
<dbReference type="GO" id="GO:0004040">
    <property type="term" value="F:amidase activity"/>
    <property type="evidence" value="ECO:0007669"/>
    <property type="project" value="InterPro"/>
</dbReference>
<dbReference type="Pfam" id="PF01832">
    <property type="entry name" value="Glucosaminidase"/>
    <property type="match status" value="1"/>
</dbReference>
<evidence type="ECO:0000256" key="1">
    <source>
        <dbReference type="ARBA" id="ARBA00010266"/>
    </source>
</evidence>
<evidence type="ECO:0000256" key="3">
    <source>
        <dbReference type="SAM" id="MobiDB-lite"/>
    </source>
</evidence>
<dbReference type="InterPro" id="IPR051056">
    <property type="entry name" value="Glycosyl_Hydrolase_73"/>
</dbReference>
<sequence length="496" mass="53880">MKRKFKAMLTGLLVLALGSNSLVVHNAKADTASDFINQLTPVVKEVAQKYNLYPSLMMAQAALESGYGQSSLSTKDYNYFGIKGSYDGQSDNLKTAEYNSSGSIYYTTAAFKKYPNPQSSLEDYAQLLRNGLVGSANFYSGTWKENTKSVDDAATALVGKYATDPNYANKLIKIINQYNLTSLDVGTTEKSNTVADGTTSGASSSATNSSDDNSVKISASNSGVGTTNNAATISAKASTSDATVNYASVDADQRVSLSSRFNQQSLYDQIPQDDQNVKTTGWPSNLSAGSAVYVDRVGTVKGSGSSQTWYRIRFTKDNNAQKYWVKSAALTFATAKYYKLSPTIAANLIRKRVVYNHIYETNPLASKLSDPSLAGQASLATNMISIVKNKNSSQLWVRYKTGAGKNAWIQLKRISGTQTFTVNTTKKLSAQYGKYTLYNNVPGTKNAQPQSWNSVSESQISSVKINSLAVNVAKKTIWAHIQIGSQWYWIDNSALN</sequence>
<dbReference type="InterPro" id="IPR023346">
    <property type="entry name" value="Lysozyme-like_dom_sf"/>
</dbReference>
<dbReference type="PANTHER" id="PTHR33308">
    <property type="entry name" value="PEPTIDOGLYCAN HYDROLASE FLGJ"/>
    <property type="match status" value="1"/>
</dbReference>